<evidence type="ECO:0000313" key="2">
    <source>
        <dbReference type="EMBL" id="EGO22263.1"/>
    </source>
</evidence>
<feature type="compositionally biased region" description="Basic and acidic residues" evidence="1">
    <location>
        <begin position="137"/>
        <end position="150"/>
    </location>
</feature>
<sequence length="324" mass="36243">MSVYPYNPYKSEDTSSPSSSIPDYPDSVQPVYYPQDIYPYNPGPLYPDPSTQSLQYPNVHNDFVPTVPADQYRQLSTDILNPFHHFHDPQVLFPTPSELLGGISSHQHTQLQQQPDDHLEHNDWPDPANAAVRRKRQGPDQSERKSESQRKTRQRAMAEELGFTATDPDTISSHDKKRHYLECLEHYVMYLHEQLRLVGTEPFAFERVSSYRGLGSRSIRTLLVHMQNNVKALHLQTLDQERVFLDLSGQVIASGLAEPDGIQPAWEGHAQSNDTIPGPETMLGHGGFHSQVTGHGEQGAYTLQGPSMNAPIAAPGASGSYLLP</sequence>
<dbReference type="KEGG" id="sla:SERLADRAFT_472831"/>
<dbReference type="GeneID" id="18820201"/>
<organism>
    <name type="scientific">Serpula lacrymans var. lacrymans (strain S7.9)</name>
    <name type="common">Dry rot fungus</name>
    <dbReference type="NCBI Taxonomy" id="578457"/>
    <lineage>
        <taxon>Eukaryota</taxon>
        <taxon>Fungi</taxon>
        <taxon>Dikarya</taxon>
        <taxon>Basidiomycota</taxon>
        <taxon>Agaricomycotina</taxon>
        <taxon>Agaricomycetes</taxon>
        <taxon>Agaricomycetidae</taxon>
        <taxon>Boletales</taxon>
        <taxon>Coniophorineae</taxon>
        <taxon>Serpulaceae</taxon>
        <taxon>Serpula</taxon>
    </lineage>
</organism>
<dbReference type="EMBL" id="GL945437">
    <property type="protein sequence ID" value="EGO22263.1"/>
    <property type="molecule type" value="Genomic_DNA"/>
</dbReference>
<feature type="compositionally biased region" description="Basic and acidic residues" evidence="1">
    <location>
        <begin position="115"/>
        <end position="124"/>
    </location>
</feature>
<feature type="region of interest" description="Disordered" evidence="1">
    <location>
        <begin position="1"/>
        <end position="28"/>
    </location>
</feature>
<feature type="compositionally biased region" description="Polar residues" evidence="1">
    <location>
        <begin position="104"/>
        <end position="114"/>
    </location>
</feature>
<gene>
    <name evidence="2" type="ORF">SERLADRAFT_472831</name>
</gene>
<protein>
    <submittedName>
        <fullName evidence="2">Uncharacterized protein</fullName>
    </submittedName>
</protein>
<dbReference type="AlphaFoldDB" id="F8P415"/>
<proteinExistence type="predicted"/>
<evidence type="ECO:0000256" key="1">
    <source>
        <dbReference type="SAM" id="MobiDB-lite"/>
    </source>
</evidence>
<name>F8P415_SERL9</name>
<feature type="region of interest" description="Disordered" evidence="1">
    <location>
        <begin position="97"/>
        <end position="172"/>
    </location>
</feature>
<dbReference type="Proteomes" id="UP000008064">
    <property type="component" value="Unassembled WGS sequence"/>
</dbReference>
<dbReference type="RefSeq" id="XP_007320801.1">
    <property type="nucleotide sequence ID" value="XM_007320739.1"/>
</dbReference>
<feature type="compositionally biased region" description="Low complexity" evidence="1">
    <location>
        <begin position="14"/>
        <end position="27"/>
    </location>
</feature>
<reference evidence="2" key="1">
    <citation type="submission" date="2011-04" db="EMBL/GenBank/DDBJ databases">
        <title>Evolution of plant cell wall degrading machinery underlies the functional diversity of forest fungi.</title>
        <authorList>
            <consortium name="US DOE Joint Genome Institute (JGI-PGF)"/>
            <person name="Eastwood D.C."/>
            <person name="Floudas D."/>
            <person name="Binder M."/>
            <person name="Majcherczyk A."/>
            <person name="Schneider P."/>
            <person name="Aerts A."/>
            <person name="Asiegbu F.O."/>
            <person name="Baker S.E."/>
            <person name="Barry K."/>
            <person name="Bendiksby M."/>
            <person name="Blumentritt M."/>
            <person name="Coutinho P.M."/>
            <person name="Cullen D."/>
            <person name="Cullen D."/>
            <person name="Gathman A."/>
            <person name="Goodell B."/>
            <person name="Henrissat B."/>
            <person name="Ihrmark K."/>
            <person name="Kauserud H."/>
            <person name="Kohler A."/>
            <person name="LaButti K."/>
            <person name="Lapidus A."/>
            <person name="Lavin J.L."/>
            <person name="Lee Y.-H."/>
            <person name="Lindquist E."/>
            <person name="Lilly W."/>
            <person name="Lucas S."/>
            <person name="Morin E."/>
            <person name="Murat C."/>
            <person name="Oguiza J.A."/>
            <person name="Park J."/>
            <person name="Pisabarro A.G."/>
            <person name="Riley R."/>
            <person name="Rosling A."/>
            <person name="Salamov A."/>
            <person name="Schmidt O."/>
            <person name="Schmutz J."/>
            <person name="Skrede I."/>
            <person name="Stenlid J."/>
            <person name="Wiebenga A."/>
            <person name="Xie X."/>
            <person name="Kues U."/>
            <person name="Hibbett D.S."/>
            <person name="Hoffmeister D."/>
            <person name="Hogberg N."/>
            <person name="Martin F."/>
            <person name="Grigoriev I.V."/>
            <person name="Watkinson S.C."/>
        </authorList>
    </citation>
    <scope>NUCLEOTIDE SEQUENCE</scope>
    <source>
        <strain evidence="2">S7.9</strain>
    </source>
</reference>
<dbReference type="OrthoDB" id="3258400at2759"/>
<dbReference type="HOGENOM" id="CLU_858325_0_0_1"/>
<accession>F8P415</accession>